<sequence>MRFCPDLELHLVLIACLSSSSVGGEEQFDQSMATASLSTSWTLSNGSTCAEWFTDGSFLLPVLHMETYGFGFYGMETQISGDYFLPVFILPCYDYGLTSTPAADITYLQYLNDSLVISMTTGSIECKFSVISIVTSRPVQYMKFSSHWHLRVYQWKREAFEWTETVDLMTEIVGDCGYPFVCGRYRICSNRQCRCPASSNQTAYFKQISDRNPGVGCSEILPLSCGAFRNVSFLELPGVAYFDFGWSFQNKKKSDNEAEDEDYLDQVPGMPSKFSYHDLKALTENFSKKHGVGGFGCVFEGTLTDGMRVAVKHLQGLGQINSSFLAEVKSIGSIHHVNSKLFDSSQDEEDRNLLNLLKRKAEKDWFFEMVDKRLVDLQLCEVEAVTIMKLATWCLQADYTRRLSMSTVIRELKGAIGVEDDLDYNFWTHSVS</sequence>
<evidence type="ECO:0000256" key="2">
    <source>
        <dbReference type="SAM" id="SignalP"/>
    </source>
</evidence>
<dbReference type="SUPFAM" id="SSF56112">
    <property type="entry name" value="Protein kinase-like (PK-like)"/>
    <property type="match status" value="1"/>
</dbReference>
<organism evidence="3 4">
    <name type="scientific">Punica granatum</name>
    <name type="common">Pomegranate</name>
    <dbReference type="NCBI Taxonomy" id="22663"/>
    <lineage>
        <taxon>Eukaryota</taxon>
        <taxon>Viridiplantae</taxon>
        <taxon>Streptophyta</taxon>
        <taxon>Embryophyta</taxon>
        <taxon>Tracheophyta</taxon>
        <taxon>Spermatophyta</taxon>
        <taxon>Magnoliopsida</taxon>
        <taxon>eudicotyledons</taxon>
        <taxon>Gunneridae</taxon>
        <taxon>Pentapetalae</taxon>
        <taxon>rosids</taxon>
        <taxon>malvids</taxon>
        <taxon>Myrtales</taxon>
        <taxon>Lythraceae</taxon>
        <taxon>Punica</taxon>
    </lineage>
</organism>
<dbReference type="InterPro" id="IPR011009">
    <property type="entry name" value="Kinase-like_dom_sf"/>
</dbReference>
<evidence type="ECO:0000256" key="1">
    <source>
        <dbReference type="ARBA" id="ARBA00022729"/>
    </source>
</evidence>
<dbReference type="PANTHER" id="PTHR47976:SF30">
    <property type="entry name" value="RECEPTOR-LIKE SERINE_THREONINE-PROTEIN KINASE"/>
    <property type="match status" value="1"/>
</dbReference>
<gene>
    <name evidence="3" type="ORF">CRG98_045970</name>
</gene>
<accession>A0A2I0HPF0</accession>
<feature type="chain" id="PRO_5014163872" description="Protein kinase domain-containing protein" evidence="2">
    <location>
        <begin position="25"/>
        <end position="432"/>
    </location>
</feature>
<dbReference type="AlphaFoldDB" id="A0A2I0HPF0"/>
<feature type="signal peptide" evidence="2">
    <location>
        <begin position="1"/>
        <end position="24"/>
    </location>
</feature>
<dbReference type="Proteomes" id="UP000233551">
    <property type="component" value="Unassembled WGS sequence"/>
</dbReference>
<evidence type="ECO:0000313" key="4">
    <source>
        <dbReference type="Proteomes" id="UP000233551"/>
    </source>
</evidence>
<dbReference type="Gene3D" id="1.10.510.10">
    <property type="entry name" value="Transferase(Phosphotransferase) domain 1"/>
    <property type="match status" value="1"/>
</dbReference>
<evidence type="ECO:0000313" key="3">
    <source>
        <dbReference type="EMBL" id="PKI33614.1"/>
    </source>
</evidence>
<dbReference type="PANTHER" id="PTHR47976">
    <property type="entry name" value="G-TYPE LECTIN S-RECEPTOR-LIKE SERINE/THREONINE-PROTEIN KINASE SD2-5"/>
    <property type="match status" value="1"/>
</dbReference>
<evidence type="ECO:0008006" key="5">
    <source>
        <dbReference type="Google" id="ProtNLM"/>
    </source>
</evidence>
<proteinExistence type="predicted"/>
<protein>
    <recommendedName>
        <fullName evidence="5">Protein kinase domain-containing protein</fullName>
    </recommendedName>
</protein>
<keyword evidence="4" id="KW-1185">Reference proteome</keyword>
<dbReference type="Gene3D" id="3.30.200.20">
    <property type="entry name" value="Phosphorylase Kinase, domain 1"/>
    <property type="match status" value="1"/>
</dbReference>
<dbReference type="InterPro" id="IPR051343">
    <property type="entry name" value="G-type_lectin_kinases/EP1-like"/>
</dbReference>
<comment type="caution">
    <text evidence="3">The sequence shown here is derived from an EMBL/GenBank/DDBJ whole genome shotgun (WGS) entry which is preliminary data.</text>
</comment>
<name>A0A2I0HPF0_PUNGR</name>
<keyword evidence="1 2" id="KW-0732">Signal</keyword>
<dbReference type="STRING" id="22663.A0A2I0HPF0"/>
<dbReference type="EMBL" id="PGOL01006509">
    <property type="protein sequence ID" value="PKI33614.1"/>
    <property type="molecule type" value="Genomic_DNA"/>
</dbReference>
<reference evidence="3 4" key="1">
    <citation type="submission" date="2017-11" db="EMBL/GenBank/DDBJ databases">
        <title>De-novo sequencing of pomegranate (Punica granatum L.) genome.</title>
        <authorList>
            <person name="Akparov Z."/>
            <person name="Amiraslanov A."/>
            <person name="Hajiyeva S."/>
            <person name="Abbasov M."/>
            <person name="Kaur K."/>
            <person name="Hamwieh A."/>
            <person name="Solovyev V."/>
            <person name="Salamov A."/>
            <person name="Braich B."/>
            <person name="Kosarev P."/>
            <person name="Mahmoud A."/>
            <person name="Hajiyev E."/>
            <person name="Babayeva S."/>
            <person name="Izzatullayeva V."/>
            <person name="Mammadov A."/>
            <person name="Mammadov A."/>
            <person name="Sharifova S."/>
            <person name="Ojaghi J."/>
            <person name="Eynullazada K."/>
            <person name="Bayramov B."/>
            <person name="Abdulazimova A."/>
            <person name="Shahmuradov I."/>
        </authorList>
    </citation>
    <scope>NUCLEOTIDE SEQUENCE [LARGE SCALE GENOMIC DNA]</scope>
    <source>
        <strain evidence="4">cv. AG2017</strain>
        <tissue evidence="3">Leaf</tissue>
    </source>
</reference>